<evidence type="ECO:0000256" key="1">
    <source>
        <dbReference type="ARBA" id="ARBA00001913"/>
    </source>
</evidence>
<dbReference type="GO" id="GO:0005975">
    <property type="term" value="P:carbohydrate metabolic process"/>
    <property type="evidence" value="ECO:0007669"/>
    <property type="project" value="InterPro"/>
</dbReference>
<dbReference type="PANTHER" id="PTHR11742:SF101">
    <property type="entry name" value="MANNOSYL-OLIGOSACCHARIDE ALPHA-1,2-MANNOSIDASE 1B"/>
    <property type="match status" value="1"/>
</dbReference>
<keyword evidence="11" id="KW-0106">Calcium</keyword>
<evidence type="ECO:0000256" key="7">
    <source>
        <dbReference type="ARBA" id="ARBA00023180"/>
    </source>
</evidence>
<feature type="disulfide bond" evidence="12">
    <location>
        <begin position="394"/>
        <end position="423"/>
    </location>
</feature>
<keyword evidence="8 13" id="KW-0326">Glycosidase</keyword>
<dbReference type="GO" id="GO:0036503">
    <property type="term" value="P:ERAD pathway"/>
    <property type="evidence" value="ECO:0007669"/>
    <property type="project" value="UniProtKB-ARBA"/>
</dbReference>
<keyword evidence="5 13" id="KW-0378">Hydrolase</keyword>
<evidence type="ECO:0000256" key="10">
    <source>
        <dbReference type="ARBA" id="ARBA00048605"/>
    </source>
</evidence>
<protein>
    <recommendedName>
        <fullName evidence="13">alpha-1,2-Mannosidase</fullName>
        <ecNumber evidence="13">3.2.1.-</ecNumber>
    </recommendedName>
</protein>
<dbReference type="Proteomes" id="UP001201262">
    <property type="component" value="Unassembled WGS sequence"/>
</dbReference>
<feature type="chain" id="PRO_5041936686" description="alpha-1,2-Mannosidase" evidence="14">
    <location>
        <begin position="21"/>
        <end position="580"/>
    </location>
</feature>
<feature type="binding site" evidence="11">
    <location>
        <position position="565"/>
    </location>
    <ligand>
        <name>Ca(2+)</name>
        <dbReference type="ChEBI" id="CHEBI:29108"/>
    </ligand>
</feature>
<keyword evidence="16" id="KW-1185">Reference proteome</keyword>
<dbReference type="GO" id="GO:0016020">
    <property type="term" value="C:membrane"/>
    <property type="evidence" value="ECO:0007669"/>
    <property type="project" value="InterPro"/>
</dbReference>
<proteinExistence type="inferred from homology"/>
<evidence type="ECO:0000256" key="9">
    <source>
        <dbReference type="ARBA" id="ARBA00047669"/>
    </source>
</evidence>
<evidence type="ECO:0000256" key="2">
    <source>
        <dbReference type="ARBA" id="ARBA00004922"/>
    </source>
</evidence>
<dbReference type="GO" id="GO:0004571">
    <property type="term" value="F:mannosyl-oligosaccharide 1,2-alpha-mannosidase activity"/>
    <property type="evidence" value="ECO:0007669"/>
    <property type="project" value="UniProtKB-EC"/>
</dbReference>
<evidence type="ECO:0000256" key="6">
    <source>
        <dbReference type="ARBA" id="ARBA00023157"/>
    </source>
</evidence>
<evidence type="ECO:0000313" key="15">
    <source>
        <dbReference type="EMBL" id="KAH8698671.1"/>
    </source>
</evidence>
<dbReference type="PANTHER" id="PTHR11742">
    <property type="entry name" value="MANNOSYL-OLIGOSACCHARIDE ALPHA-1,2-MANNOSIDASE-RELATED"/>
    <property type="match status" value="1"/>
</dbReference>
<comment type="cofactor">
    <cofactor evidence="1 11">
        <name>Ca(2+)</name>
        <dbReference type="ChEBI" id="CHEBI:29108"/>
    </cofactor>
</comment>
<name>A0AAD4KSZ5_9EURO</name>
<dbReference type="Gene3D" id="1.50.10.10">
    <property type="match status" value="1"/>
</dbReference>
<evidence type="ECO:0000256" key="4">
    <source>
        <dbReference type="ARBA" id="ARBA00022729"/>
    </source>
</evidence>
<dbReference type="SUPFAM" id="SSF48225">
    <property type="entry name" value="Seven-hairpin glycosidases"/>
    <property type="match status" value="1"/>
</dbReference>
<evidence type="ECO:0000256" key="11">
    <source>
        <dbReference type="PIRSR" id="PIRSR601382-2"/>
    </source>
</evidence>
<evidence type="ECO:0000256" key="12">
    <source>
        <dbReference type="PIRSR" id="PIRSR601382-3"/>
    </source>
</evidence>
<comment type="catalytic activity">
    <reaction evidence="9">
        <text>N(4)-(alpha-D-Man-(1-&gt;2)-alpha-D-Man-(1-&gt;2)-alpha-D-Man-(1-&gt;3)-[alpha-D-Man-(1-&gt;3)-[alpha-D-Man-(1-&gt;2)-alpha-D-Man-(1-&gt;6)]-alpha-D-Man-(1-&gt;6)]-beta-D-Man-(1-&gt;4)-beta-D-GlcNAc-(1-&gt;4)-beta-D-GlcNAc)-L-asparaginyl-[protein] (N-glucan mannose isomer 8A1,2,3B1,3) + 3 H2O = N(4)-(alpha-D-Man-(1-&gt;3)-[alpha-D-Man-(1-&gt;3)-[alpha-D-Man-(1-&gt;6)]-alpha-D-Man-(1-&gt;6)]-beta-D-Man-(1-&gt;4)-beta-D-GlcNAc-(1-&gt;4)-beta-D-GlcNAc)-L-asparaginyl-[protein] (N-glucan mannose isomer 5A1,2) + 3 beta-D-mannose</text>
        <dbReference type="Rhea" id="RHEA:56028"/>
        <dbReference type="Rhea" id="RHEA-COMP:14358"/>
        <dbReference type="Rhea" id="RHEA-COMP:14367"/>
        <dbReference type="ChEBI" id="CHEBI:15377"/>
        <dbReference type="ChEBI" id="CHEBI:28563"/>
        <dbReference type="ChEBI" id="CHEBI:59087"/>
        <dbReference type="ChEBI" id="CHEBI:60628"/>
        <dbReference type="EC" id="3.2.1.113"/>
    </reaction>
</comment>
<dbReference type="GO" id="GO:0005783">
    <property type="term" value="C:endoplasmic reticulum"/>
    <property type="evidence" value="ECO:0007669"/>
    <property type="project" value="TreeGrafter"/>
</dbReference>
<feature type="signal peptide" evidence="14">
    <location>
        <begin position="1"/>
        <end position="20"/>
    </location>
</feature>
<dbReference type="InterPro" id="IPR036026">
    <property type="entry name" value="Seven-hairpin_glycosidases"/>
</dbReference>
<dbReference type="PRINTS" id="PR00747">
    <property type="entry name" value="GLYHDRLASE47"/>
</dbReference>
<evidence type="ECO:0000256" key="5">
    <source>
        <dbReference type="ARBA" id="ARBA00022801"/>
    </source>
</evidence>
<comment type="similarity">
    <text evidence="3 13">Belongs to the glycosyl hydrolase 47 family.</text>
</comment>
<dbReference type="EMBL" id="JAJTJA010000005">
    <property type="protein sequence ID" value="KAH8698671.1"/>
    <property type="molecule type" value="Genomic_DNA"/>
</dbReference>
<evidence type="ECO:0000256" key="13">
    <source>
        <dbReference type="RuleBase" id="RU361193"/>
    </source>
</evidence>
<keyword evidence="4 14" id="KW-0732">Signal</keyword>
<evidence type="ECO:0000313" key="16">
    <source>
        <dbReference type="Proteomes" id="UP001201262"/>
    </source>
</evidence>
<evidence type="ECO:0000256" key="8">
    <source>
        <dbReference type="ARBA" id="ARBA00023295"/>
    </source>
</evidence>
<dbReference type="InterPro" id="IPR050749">
    <property type="entry name" value="Glycosyl_Hydrolase_47"/>
</dbReference>
<dbReference type="EC" id="3.2.1.-" evidence="13"/>
<keyword evidence="6 12" id="KW-1015">Disulfide bond</keyword>
<dbReference type="Pfam" id="PF01532">
    <property type="entry name" value="Glyco_hydro_47"/>
    <property type="match status" value="1"/>
</dbReference>
<sequence>MGRYLSTAGLAILAISGVAAATGNTASVTRSGSAATVMAKPLYPGPKNTVPSGTHSSYSWPPAETKISDPTCTKVQYDFPSGTNLNTSRADAVRDLYKRSWNEYAEYCFGWDQLLTLNNSCENDIFGWGASIVDGIDTAILMNLTEIVATQLEFIAKTDYTTANSLVDGFDAIIRYLGGLLSAYDLLTSGYVPEGTYNSDNVKALLSQAKVLGDKLKPQFDTPSGLPTANINFTTNTPINSQFTNPLNNVTYNATNVAVAGTLILEFTRLSDLTGDQSFRELALRTEGNLIYPDPGPVWPGLVGSNLDTETGKFLTYDFGWQAGIDSFIEYLIKTYYYNPSNAANAVMKDFWLTTVESSIEHIALHPYDHPELTYLSQGDAAGNIEWQMDDYACFAGGNLLLGGAFLNRPDITDLGLAVTDSCHYFYNTTETGLGPLSWGWYNASNEAYDPSWNTNRTYRQQGAEFGYFITSPEYDSFPESIESFFYAYRITGDSKWQEYNWEIFRNLERQSTPKIPSAPISDVNKPKSFISELPSYYFAEVLKYLYLSFVDPEIVNLDYWVFNTECHPMRRNAQGCSAN</sequence>
<dbReference type="RefSeq" id="XP_046073135.1">
    <property type="nucleotide sequence ID" value="XM_046209492.1"/>
</dbReference>
<comment type="catalytic activity">
    <reaction evidence="10">
        <text>N(4)-(alpha-D-Man-(1-&gt;2)-alpha-D-Man-(1-&gt;2)-alpha-D-Man-(1-&gt;3)-[alpha-D-Man-(1-&gt;2)-alpha-D-Man-(1-&gt;3)-[alpha-D-Man-(1-&gt;2)-alpha-D-Man-(1-&gt;6)]-alpha-D-Man-(1-&gt;6)]-beta-D-Man-(1-&gt;4)-beta-D-GlcNAc-(1-&gt;4)-beta-D-GlcNAc)-L-asparaginyl-[protein] (N-glucan mannose isomer 9A1,2,3B1,2,3) + 4 H2O = N(4)-(alpha-D-Man-(1-&gt;3)-[alpha-D-Man-(1-&gt;3)-[alpha-D-Man-(1-&gt;6)]-alpha-D-Man-(1-&gt;6)]-beta-D-Man-(1-&gt;4)-beta-D-GlcNAc-(1-&gt;4)-beta-D-GlcNAc)-L-asparaginyl-[protein] (N-glucan mannose isomer 5A1,2) + 4 beta-D-mannose</text>
        <dbReference type="Rhea" id="RHEA:56008"/>
        <dbReference type="Rhea" id="RHEA-COMP:14356"/>
        <dbReference type="Rhea" id="RHEA-COMP:14367"/>
        <dbReference type="ChEBI" id="CHEBI:15377"/>
        <dbReference type="ChEBI" id="CHEBI:28563"/>
        <dbReference type="ChEBI" id="CHEBI:59087"/>
        <dbReference type="ChEBI" id="CHEBI:139493"/>
        <dbReference type="EC" id="3.2.1.113"/>
    </reaction>
</comment>
<comment type="caution">
    <text evidence="15">The sequence shown here is derived from an EMBL/GenBank/DDBJ whole genome shotgun (WGS) entry which is preliminary data.</text>
</comment>
<dbReference type="InterPro" id="IPR001382">
    <property type="entry name" value="Glyco_hydro_47"/>
</dbReference>
<keyword evidence="11" id="KW-0479">Metal-binding</keyword>
<organism evidence="15 16">
    <name type="scientific">Talaromyces proteolyticus</name>
    <dbReference type="NCBI Taxonomy" id="1131652"/>
    <lineage>
        <taxon>Eukaryota</taxon>
        <taxon>Fungi</taxon>
        <taxon>Dikarya</taxon>
        <taxon>Ascomycota</taxon>
        <taxon>Pezizomycotina</taxon>
        <taxon>Eurotiomycetes</taxon>
        <taxon>Eurotiomycetidae</taxon>
        <taxon>Eurotiales</taxon>
        <taxon>Trichocomaceae</taxon>
        <taxon>Talaromyces</taxon>
        <taxon>Talaromyces sect. Bacilispori</taxon>
    </lineage>
</organism>
<accession>A0AAD4KSZ5</accession>
<dbReference type="InterPro" id="IPR012341">
    <property type="entry name" value="6hp_glycosidase-like_sf"/>
</dbReference>
<dbReference type="AlphaFoldDB" id="A0AAD4KSZ5"/>
<evidence type="ECO:0000256" key="14">
    <source>
        <dbReference type="SAM" id="SignalP"/>
    </source>
</evidence>
<dbReference type="GeneID" id="70239779"/>
<dbReference type="GO" id="GO:0005509">
    <property type="term" value="F:calcium ion binding"/>
    <property type="evidence" value="ECO:0007669"/>
    <property type="project" value="InterPro"/>
</dbReference>
<reference evidence="15" key="1">
    <citation type="submission" date="2021-12" db="EMBL/GenBank/DDBJ databases">
        <title>Convergent genome expansion in fungi linked to evolution of root-endophyte symbiosis.</title>
        <authorList>
            <consortium name="DOE Joint Genome Institute"/>
            <person name="Ke Y.-H."/>
            <person name="Bonito G."/>
            <person name="Liao H.-L."/>
            <person name="Looney B."/>
            <person name="Rojas-Flechas A."/>
            <person name="Nash J."/>
            <person name="Hameed K."/>
            <person name="Schadt C."/>
            <person name="Martin F."/>
            <person name="Crous P.W."/>
            <person name="Miettinen O."/>
            <person name="Magnuson J.K."/>
            <person name="Labbe J."/>
            <person name="Jacobson D."/>
            <person name="Doktycz M.J."/>
            <person name="Veneault-Fourrey C."/>
            <person name="Kuo A."/>
            <person name="Mondo S."/>
            <person name="Calhoun S."/>
            <person name="Riley R."/>
            <person name="Ohm R."/>
            <person name="LaButti K."/>
            <person name="Andreopoulos B."/>
            <person name="Pangilinan J."/>
            <person name="Nolan M."/>
            <person name="Tritt A."/>
            <person name="Clum A."/>
            <person name="Lipzen A."/>
            <person name="Daum C."/>
            <person name="Barry K."/>
            <person name="Grigoriev I.V."/>
            <person name="Vilgalys R."/>
        </authorList>
    </citation>
    <scope>NUCLEOTIDE SEQUENCE</scope>
    <source>
        <strain evidence="15">PMI_201</strain>
    </source>
</reference>
<comment type="pathway">
    <text evidence="2">Protein modification; protein glycosylation.</text>
</comment>
<gene>
    <name evidence="15" type="ORF">BGW36DRAFT_149560</name>
</gene>
<evidence type="ECO:0000256" key="3">
    <source>
        <dbReference type="ARBA" id="ARBA00007658"/>
    </source>
</evidence>
<keyword evidence="7" id="KW-0325">Glycoprotein</keyword>